<evidence type="ECO:0000313" key="3">
    <source>
        <dbReference type="Proteomes" id="UP001160390"/>
    </source>
</evidence>
<dbReference type="Gene3D" id="3.40.50.720">
    <property type="entry name" value="NAD(P)-binding Rossmann-like Domain"/>
    <property type="match status" value="1"/>
</dbReference>
<dbReference type="InterPro" id="IPR006115">
    <property type="entry name" value="6PGDH_NADP-bd"/>
</dbReference>
<dbReference type="Pfam" id="PF03446">
    <property type="entry name" value="NAD_binding_2"/>
    <property type="match status" value="1"/>
</dbReference>
<keyword evidence="3" id="KW-1185">Reference proteome</keyword>
<dbReference type="EMBL" id="CABFNP030001192">
    <property type="protein sequence ID" value="CAI6091685.1"/>
    <property type="molecule type" value="Genomic_DNA"/>
</dbReference>
<gene>
    <name evidence="2" type="ORF">CCHLO57077_00018097</name>
</gene>
<dbReference type="SUPFAM" id="SSF51735">
    <property type="entry name" value="NAD(P)-binding Rossmann-fold domains"/>
    <property type="match status" value="1"/>
</dbReference>
<sequence>MPAAENHKTFGFIGLGLMGLPMCRNIAVKMSPNERILAFDIAQAPMEELAREYPGKVTACSSPAIPARVQNSD</sequence>
<dbReference type="Proteomes" id="UP001160390">
    <property type="component" value="Unassembled WGS sequence"/>
</dbReference>
<proteinExistence type="predicted"/>
<accession>A0AA35M7S3</accession>
<protein>
    <recommendedName>
        <fullName evidence="1">6-phosphogluconate dehydrogenase NADP-binding domain-containing protein</fullName>
    </recommendedName>
</protein>
<organism evidence="2 3">
    <name type="scientific">Clonostachys chloroleuca</name>
    <dbReference type="NCBI Taxonomy" id="1926264"/>
    <lineage>
        <taxon>Eukaryota</taxon>
        <taxon>Fungi</taxon>
        <taxon>Dikarya</taxon>
        <taxon>Ascomycota</taxon>
        <taxon>Pezizomycotina</taxon>
        <taxon>Sordariomycetes</taxon>
        <taxon>Hypocreomycetidae</taxon>
        <taxon>Hypocreales</taxon>
        <taxon>Bionectriaceae</taxon>
        <taxon>Clonostachys</taxon>
    </lineage>
</organism>
<dbReference type="GO" id="GO:0050661">
    <property type="term" value="F:NADP binding"/>
    <property type="evidence" value="ECO:0007669"/>
    <property type="project" value="InterPro"/>
</dbReference>
<reference evidence="2" key="1">
    <citation type="submission" date="2023-01" db="EMBL/GenBank/DDBJ databases">
        <authorList>
            <person name="Piombo E."/>
        </authorList>
    </citation>
    <scope>NUCLEOTIDE SEQUENCE</scope>
</reference>
<dbReference type="InterPro" id="IPR036291">
    <property type="entry name" value="NAD(P)-bd_dom_sf"/>
</dbReference>
<dbReference type="AlphaFoldDB" id="A0AA35M7S3"/>
<evidence type="ECO:0000259" key="1">
    <source>
        <dbReference type="Pfam" id="PF03446"/>
    </source>
</evidence>
<comment type="caution">
    <text evidence="2">The sequence shown here is derived from an EMBL/GenBank/DDBJ whole genome shotgun (WGS) entry which is preliminary data.</text>
</comment>
<feature type="domain" description="6-phosphogluconate dehydrogenase NADP-binding" evidence="1">
    <location>
        <begin position="10"/>
        <end position="64"/>
    </location>
</feature>
<name>A0AA35M7S3_9HYPO</name>
<evidence type="ECO:0000313" key="2">
    <source>
        <dbReference type="EMBL" id="CAI6091685.1"/>
    </source>
</evidence>